<dbReference type="SUPFAM" id="SSF56300">
    <property type="entry name" value="Metallo-dependent phosphatases"/>
    <property type="match status" value="1"/>
</dbReference>
<dbReference type="AlphaFoldDB" id="A0A2J6PFF7"/>
<dbReference type="Proteomes" id="UP000235672">
    <property type="component" value="Unassembled WGS sequence"/>
</dbReference>
<dbReference type="OrthoDB" id="550558at2759"/>
<keyword evidence="2" id="KW-1185">Reference proteome</keyword>
<dbReference type="EMBL" id="KZ613545">
    <property type="protein sequence ID" value="PMD12636.1"/>
    <property type="molecule type" value="Genomic_DNA"/>
</dbReference>
<proteinExistence type="predicted"/>
<dbReference type="InterPro" id="IPR029052">
    <property type="entry name" value="Metallo-depent_PP-like"/>
</dbReference>
<name>A0A2J6PFF7_9HELO</name>
<gene>
    <name evidence="1" type="ORF">NA56DRAFT_675121</name>
</gene>
<evidence type="ECO:0000313" key="2">
    <source>
        <dbReference type="Proteomes" id="UP000235672"/>
    </source>
</evidence>
<dbReference type="STRING" id="1745343.A0A2J6PFF7"/>
<accession>A0A2J6PFF7</accession>
<evidence type="ECO:0000313" key="1">
    <source>
        <dbReference type="EMBL" id="PMD12636.1"/>
    </source>
</evidence>
<reference evidence="1 2" key="1">
    <citation type="submission" date="2016-05" db="EMBL/GenBank/DDBJ databases">
        <title>A degradative enzymes factory behind the ericoid mycorrhizal symbiosis.</title>
        <authorList>
            <consortium name="DOE Joint Genome Institute"/>
            <person name="Martino E."/>
            <person name="Morin E."/>
            <person name="Grelet G."/>
            <person name="Kuo A."/>
            <person name="Kohler A."/>
            <person name="Daghino S."/>
            <person name="Barry K."/>
            <person name="Choi C."/>
            <person name="Cichocki N."/>
            <person name="Clum A."/>
            <person name="Copeland A."/>
            <person name="Hainaut M."/>
            <person name="Haridas S."/>
            <person name="Labutti K."/>
            <person name="Lindquist E."/>
            <person name="Lipzen A."/>
            <person name="Khouja H.-R."/>
            <person name="Murat C."/>
            <person name="Ohm R."/>
            <person name="Olson A."/>
            <person name="Spatafora J."/>
            <person name="Veneault-Fourrey C."/>
            <person name="Henrissat B."/>
            <person name="Grigoriev I."/>
            <person name="Martin F."/>
            <person name="Perotto S."/>
        </authorList>
    </citation>
    <scope>NUCLEOTIDE SEQUENCE [LARGE SCALE GENOMIC DNA]</scope>
    <source>
        <strain evidence="1 2">UAMH 7357</strain>
    </source>
</reference>
<sequence length="226" mass="25243">MVESNYSKNSIQFDSIGALSSFEIPPSAPFLILTGDIGRLIDYDACLAFFSKITIQFEKVLLVLGNHGFYSHLFASGLKMVQKLEEEPVLNGKLILLYPKRYDVPGSSVSILGCTLWSKIAEESKSVVQMRQVAMISVENNTSVNRTSRREIPVVTHNAPSVQETASPEQAGNAWSSAFATDVIWRFSIRIVSNQRGYVLPDSAEKKSNARDDKKVYDVRRVVHLR</sequence>
<evidence type="ECO:0008006" key="3">
    <source>
        <dbReference type="Google" id="ProtNLM"/>
    </source>
</evidence>
<dbReference type="PANTHER" id="PTHR37844">
    <property type="entry name" value="SER/THR PROTEIN PHOSPHATASE SUPERFAMILY (AFU_ORTHOLOGUE AFUA_1G14840)"/>
    <property type="match status" value="1"/>
</dbReference>
<protein>
    <recommendedName>
        <fullName evidence="3">Calcineurin-like phosphoesterase domain-containing protein</fullName>
    </recommendedName>
</protein>
<organism evidence="1 2">
    <name type="scientific">Hyaloscypha hepaticicola</name>
    <dbReference type="NCBI Taxonomy" id="2082293"/>
    <lineage>
        <taxon>Eukaryota</taxon>
        <taxon>Fungi</taxon>
        <taxon>Dikarya</taxon>
        <taxon>Ascomycota</taxon>
        <taxon>Pezizomycotina</taxon>
        <taxon>Leotiomycetes</taxon>
        <taxon>Helotiales</taxon>
        <taxon>Hyaloscyphaceae</taxon>
        <taxon>Hyaloscypha</taxon>
    </lineage>
</organism>
<dbReference type="PANTHER" id="PTHR37844:SF2">
    <property type="entry name" value="SER_THR PROTEIN PHOSPHATASE SUPERFAMILY (AFU_ORTHOLOGUE AFUA_1G14840)"/>
    <property type="match status" value="1"/>
</dbReference>